<comment type="subcellular location">
    <subcellularLocation>
        <location evidence="2">Mitochondrion inner membrane</location>
        <topology evidence="2">Peripheral membrane protein</topology>
        <orientation evidence="2">Matrix side</orientation>
    </subcellularLocation>
</comment>
<dbReference type="GO" id="GO:0006979">
    <property type="term" value="P:response to oxidative stress"/>
    <property type="evidence" value="ECO:0007669"/>
    <property type="project" value="TreeGrafter"/>
</dbReference>
<keyword evidence="2" id="KW-0999">Mitochondrion inner membrane</keyword>
<evidence type="ECO:0000256" key="1">
    <source>
        <dbReference type="ARBA" id="ARBA00007355"/>
    </source>
</evidence>
<dbReference type="Proteomes" id="UP000037460">
    <property type="component" value="Unassembled WGS sequence"/>
</dbReference>
<dbReference type="PANTHER" id="PTHR12910:SF2">
    <property type="entry name" value="NADH DEHYDROGENASE [UBIQUINONE] 1 ALPHA SUBCOMPLEX SUBUNIT 12"/>
    <property type="match status" value="1"/>
</dbReference>
<evidence type="ECO:0000313" key="4">
    <source>
        <dbReference type="EMBL" id="KOO21531.1"/>
    </source>
</evidence>
<keyword evidence="2" id="KW-0496">Mitochondrion</keyword>
<comment type="function">
    <text evidence="2">Accessory subunit of the mitochondrial membrane respiratory chain NADH dehydrogenase (Complex I), that is believed not to be involved in catalysis. Complex I functions in the transfer of electrons from NADH to the respiratory chain. The immediate electron acceptor for the enzyme is believed to be ubiquinone.</text>
</comment>
<dbReference type="GO" id="GO:0005743">
    <property type="term" value="C:mitochondrial inner membrane"/>
    <property type="evidence" value="ECO:0007669"/>
    <property type="project" value="UniProtKB-SubCell"/>
</dbReference>
<dbReference type="GO" id="GO:0045271">
    <property type="term" value="C:respiratory chain complex I"/>
    <property type="evidence" value="ECO:0007669"/>
    <property type="project" value="InterPro"/>
</dbReference>
<keyword evidence="2" id="KW-0249">Electron transport</keyword>
<dbReference type="EMBL" id="JWZX01003356">
    <property type="protein sequence ID" value="KOO21531.1"/>
    <property type="molecule type" value="Genomic_DNA"/>
</dbReference>
<organism evidence="4 5">
    <name type="scientific">Chrysochromulina tobinii</name>
    <dbReference type="NCBI Taxonomy" id="1460289"/>
    <lineage>
        <taxon>Eukaryota</taxon>
        <taxon>Haptista</taxon>
        <taxon>Haptophyta</taxon>
        <taxon>Prymnesiophyceae</taxon>
        <taxon>Prymnesiales</taxon>
        <taxon>Chrysochromulinaceae</taxon>
        <taxon>Chrysochromulina</taxon>
    </lineage>
</organism>
<sequence length="209" mass="23915">MSNPWVDSLIRVGTRLVSALKAGPPKNVFNPEYLTGNNFLKRFNEVKRAEGFGAAYNKTRMESTLRKGSFVGKDYNGNMYYEDKNAPYGRTRWVEYPTPKGIWAIEQNYDASMVSPEWHGWLHYTHDKPGNVLAAEHEKPFKMALPINQSMQRPEFGRESEFHQPPCTMAARIVRGKVGPKYESWSGSVQTTNPALRNYSDNEKTLHIP</sequence>
<evidence type="ECO:0000313" key="5">
    <source>
        <dbReference type="Proteomes" id="UP000037460"/>
    </source>
</evidence>
<accession>A0A0M0J4P3</accession>
<reference evidence="5" key="1">
    <citation type="journal article" date="2015" name="PLoS Genet.">
        <title>Genome Sequence and Transcriptome Analyses of Chrysochromulina tobin: Metabolic Tools for Enhanced Algal Fitness in the Prominent Order Prymnesiales (Haptophyceae).</title>
        <authorList>
            <person name="Hovde B.T."/>
            <person name="Deodato C.R."/>
            <person name="Hunsperger H.M."/>
            <person name="Ryken S.A."/>
            <person name="Yost W."/>
            <person name="Jha R.K."/>
            <person name="Patterson J."/>
            <person name="Monnat R.J. Jr."/>
            <person name="Barlow S.B."/>
            <person name="Starkenburg S.R."/>
            <person name="Cattolico R.A."/>
        </authorList>
    </citation>
    <scope>NUCLEOTIDE SEQUENCE</scope>
    <source>
        <strain evidence="5">CCMP291</strain>
    </source>
</reference>
<evidence type="ECO:0000256" key="2">
    <source>
        <dbReference type="RuleBase" id="RU363103"/>
    </source>
</evidence>
<dbReference type="InterPro" id="IPR007763">
    <property type="entry name" value="NDUFA12"/>
</dbReference>
<keyword evidence="2" id="KW-0472">Membrane</keyword>
<keyword evidence="2" id="KW-0813">Transport</keyword>
<feature type="compositionally biased region" description="Basic and acidic residues" evidence="3">
    <location>
        <begin position="200"/>
        <end position="209"/>
    </location>
</feature>
<dbReference type="Pfam" id="PF05071">
    <property type="entry name" value="NDUFA12"/>
    <property type="match status" value="1"/>
</dbReference>
<feature type="region of interest" description="Disordered" evidence="3">
    <location>
        <begin position="184"/>
        <end position="209"/>
    </location>
</feature>
<dbReference type="OrthoDB" id="274641at2759"/>
<keyword evidence="2" id="KW-0679">Respiratory chain</keyword>
<feature type="compositionally biased region" description="Polar residues" evidence="3">
    <location>
        <begin position="185"/>
        <end position="195"/>
    </location>
</feature>
<evidence type="ECO:0000256" key="3">
    <source>
        <dbReference type="SAM" id="MobiDB-lite"/>
    </source>
</evidence>
<name>A0A0M0J4P3_9EUKA</name>
<comment type="similarity">
    <text evidence="1 2">Belongs to the complex I NDUFA12 subunit family.</text>
</comment>
<gene>
    <name evidence="4" type="ORF">Ctob_001908</name>
</gene>
<keyword evidence="5" id="KW-1185">Reference proteome</keyword>
<comment type="caution">
    <text evidence="4">The sequence shown here is derived from an EMBL/GenBank/DDBJ whole genome shotgun (WGS) entry which is preliminary data.</text>
</comment>
<dbReference type="PANTHER" id="PTHR12910">
    <property type="entry name" value="NADH-UBIQUINONE OXIDOREDUCTASE SUBUNIT B17.2"/>
    <property type="match status" value="1"/>
</dbReference>
<protein>
    <recommendedName>
        <fullName evidence="2">NADH dehydrogenase [ubiquinone] 1 alpha subcomplex subunit 12</fullName>
    </recommendedName>
</protein>
<proteinExistence type="inferred from homology"/>
<dbReference type="AlphaFoldDB" id="A0A0M0J4P3"/>